<evidence type="ECO:0000313" key="2">
    <source>
        <dbReference type="Proteomes" id="UP000199642"/>
    </source>
</evidence>
<evidence type="ECO:0000313" key="1">
    <source>
        <dbReference type="EMBL" id="SFG92330.1"/>
    </source>
</evidence>
<keyword evidence="2" id="KW-1185">Reference proteome</keyword>
<dbReference type="STRING" id="435880.SAMN04487988_110145"/>
<evidence type="ECO:0008006" key="3">
    <source>
        <dbReference type="Google" id="ProtNLM"/>
    </source>
</evidence>
<reference evidence="2" key="1">
    <citation type="submission" date="2016-10" db="EMBL/GenBank/DDBJ databases">
        <authorList>
            <person name="Varghese N."/>
            <person name="Submissions S."/>
        </authorList>
    </citation>
    <scope>NUCLEOTIDE SEQUENCE [LARGE SCALE GENOMIC DNA]</scope>
    <source>
        <strain evidence="2">DSM 19315</strain>
    </source>
</reference>
<accession>A0A1I2VT57</accession>
<gene>
    <name evidence="1" type="ORF">SAMN04487988_110145</name>
</gene>
<dbReference type="EMBL" id="FOPC01000010">
    <property type="protein sequence ID" value="SFG92330.1"/>
    <property type="molecule type" value="Genomic_DNA"/>
</dbReference>
<dbReference type="AlphaFoldDB" id="A0A1I2VT57"/>
<name>A0A1I2VT57_9BACT</name>
<dbReference type="Proteomes" id="UP000199642">
    <property type="component" value="Unassembled WGS sequence"/>
</dbReference>
<protein>
    <recommendedName>
        <fullName evidence="3">RHS repeat-associated core domain-containing protein</fullName>
    </recommendedName>
</protein>
<proteinExistence type="predicted"/>
<sequence length="243" mass="26622">MTRHSPFNYAFDNPIRFIDPDGMEPYSILGAVTFNGYVAPDENGDIMGGTGKKGEKVKKRECIPCQERTKVLNEIRKRSELKINENLASDMGKTGLALPSFEILSSVIKTVESAYNSTIDASISPSENLRGIGFRLALASTSLSGYEAYKEYKNGGVKNVILQNGVGFTFGFLGISSSILEKFGFGSGLLGRAVGIGGLGLSSFQIMFQNYKNMDSLRYAPNYIDKDGVPYYGVDGFNWDEDF</sequence>
<organism evidence="1 2">
    <name type="scientific">Algoriphagus hitonicola</name>
    <dbReference type="NCBI Taxonomy" id="435880"/>
    <lineage>
        <taxon>Bacteria</taxon>
        <taxon>Pseudomonadati</taxon>
        <taxon>Bacteroidota</taxon>
        <taxon>Cytophagia</taxon>
        <taxon>Cytophagales</taxon>
        <taxon>Cyclobacteriaceae</taxon>
        <taxon>Algoriphagus</taxon>
    </lineage>
</organism>